<dbReference type="InterPro" id="IPR057359">
    <property type="entry name" value="YfjL_N"/>
</dbReference>
<evidence type="ECO:0000256" key="1">
    <source>
        <dbReference type="SAM" id="Phobius"/>
    </source>
</evidence>
<comment type="caution">
    <text evidence="3">The sequence shown here is derived from an EMBL/GenBank/DDBJ whole genome shotgun (WGS) entry which is preliminary data.</text>
</comment>
<name>A0A9D2M2E4_9FIRM</name>
<dbReference type="Pfam" id="PF25425">
    <property type="entry name" value="YfjL_N"/>
    <property type="match status" value="1"/>
</dbReference>
<reference evidence="3" key="1">
    <citation type="journal article" date="2021" name="PeerJ">
        <title>Extensive microbial diversity within the chicken gut microbiome revealed by metagenomics and culture.</title>
        <authorList>
            <person name="Gilroy R."/>
            <person name="Ravi A."/>
            <person name="Getino M."/>
            <person name="Pursley I."/>
            <person name="Horton D.L."/>
            <person name="Alikhan N.F."/>
            <person name="Baker D."/>
            <person name="Gharbi K."/>
            <person name="Hall N."/>
            <person name="Watson M."/>
            <person name="Adriaenssens E.M."/>
            <person name="Foster-Nyarko E."/>
            <person name="Jarju S."/>
            <person name="Secka A."/>
            <person name="Antonio M."/>
            <person name="Oren A."/>
            <person name="Chaudhuri R.R."/>
            <person name="La Ragione R."/>
            <person name="Hildebrand F."/>
            <person name="Pallen M.J."/>
        </authorList>
    </citation>
    <scope>NUCLEOTIDE SEQUENCE</scope>
    <source>
        <strain evidence="3">ChiBcec8-14828</strain>
    </source>
</reference>
<dbReference type="EMBL" id="DWYA01000054">
    <property type="protein sequence ID" value="HJB39922.1"/>
    <property type="molecule type" value="Genomic_DNA"/>
</dbReference>
<feature type="transmembrane region" description="Helical" evidence="1">
    <location>
        <begin position="25"/>
        <end position="45"/>
    </location>
</feature>
<keyword evidence="1" id="KW-1133">Transmembrane helix</keyword>
<keyword evidence="1" id="KW-0812">Transmembrane</keyword>
<keyword evidence="1" id="KW-0472">Membrane</keyword>
<reference evidence="3" key="2">
    <citation type="submission" date="2021-04" db="EMBL/GenBank/DDBJ databases">
        <authorList>
            <person name="Gilroy R."/>
        </authorList>
    </citation>
    <scope>NUCLEOTIDE SEQUENCE</scope>
    <source>
        <strain evidence="3">ChiBcec8-14828</strain>
    </source>
</reference>
<feature type="domain" description="YfjL-like N-terminal" evidence="2">
    <location>
        <begin position="24"/>
        <end position="102"/>
    </location>
</feature>
<evidence type="ECO:0000313" key="3">
    <source>
        <dbReference type="EMBL" id="HJB39922.1"/>
    </source>
</evidence>
<gene>
    <name evidence="3" type="ORF">H9943_05940</name>
</gene>
<organism evidence="3 4">
    <name type="scientific">Candidatus Ruthenibacterium avium</name>
    <dbReference type="NCBI Taxonomy" id="2838751"/>
    <lineage>
        <taxon>Bacteria</taxon>
        <taxon>Bacillati</taxon>
        <taxon>Bacillota</taxon>
        <taxon>Clostridia</taxon>
        <taxon>Eubacteriales</taxon>
        <taxon>Oscillospiraceae</taxon>
        <taxon>Ruthenibacterium</taxon>
    </lineage>
</organism>
<accession>A0A9D2M2E4</accession>
<protein>
    <recommendedName>
        <fullName evidence="2">YfjL-like N-terminal domain-containing protein</fullName>
    </recommendedName>
</protein>
<evidence type="ECO:0000313" key="4">
    <source>
        <dbReference type="Proteomes" id="UP000824209"/>
    </source>
</evidence>
<dbReference type="AlphaFoldDB" id="A0A9D2M2E4"/>
<sequence>MMWNIKQVKITWPAWKIPRNKATRVLAALAAIGIILGLFMVVDFIQGNPVSLWWTEKSLQRFFDEQFPEERYVVAPGSYGFWDGTNRYACPVYQTGKQDTKFLAYRSNGQVYTTKAIETDSGINAYNRVNWKLRDEFLTQDVYAQFRALGMDSATMIFYQDSDKPLFGKDAVFYPEMSDEAVPEGAAVELCALFFNGALPDVDEKGYRQWLIDTLIATYEIAQKENASFDSYGVSTEAMETRGSLRRVPEAEVKALAEAEDDQRGEKQEAILNQYFVADYQQRELLLEKTAVYQKSTLLYGTDPSVAVFAPMQPEKAA</sequence>
<proteinExistence type="predicted"/>
<evidence type="ECO:0000259" key="2">
    <source>
        <dbReference type="Pfam" id="PF25425"/>
    </source>
</evidence>
<dbReference type="Proteomes" id="UP000824209">
    <property type="component" value="Unassembled WGS sequence"/>
</dbReference>